<reference evidence="1 2" key="1">
    <citation type="submission" date="2016-10" db="EMBL/GenBank/DDBJ databases">
        <authorList>
            <person name="de Groot N.N."/>
        </authorList>
    </citation>
    <scope>NUCLEOTIDE SEQUENCE [LARGE SCALE GENOMIC DNA]</scope>
    <source>
        <strain evidence="1 2">DSM 2179</strain>
    </source>
</reference>
<gene>
    <name evidence="1" type="ORF">SAMN05660742_11090</name>
</gene>
<dbReference type="CDD" id="cd00009">
    <property type="entry name" value="AAA"/>
    <property type="match status" value="1"/>
</dbReference>
<name>A0A1H6ZRJ1_9FIRM</name>
<dbReference type="AlphaFoldDB" id="A0A1H6ZRJ1"/>
<dbReference type="PANTHER" id="PTHR11669">
    <property type="entry name" value="REPLICATION FACTOR C / DNA POLYMERASE III GAMMA-TAU SUBUNIT"/>
    <property type="match status" value="1"/>
</dbReference>
<organism evidence="1 2">
    <name type="scientific">Propionispira arboris</name>
    <dbReference type="NCBI Taxonomy" id="84035"/>
    <lineage>
        <taxon>Bacteria</taxon>
        <taxon>Bacillati</taxon>
        <taxon>Bacillota</taxon>
        <taxon>Negativicutes</taxon>
        <taxon>Selenomonadales</taxon>
        <taxon>Selenomonadaceae</taxon>
        <taxon>Propionispira</taxon>
    </lineage>
</organism>
<dbReference type="NCBIfam" id="TIGR00678">
    <property type="entry name" value="holB"/>
    <property type="match status" value="1"/>
</dbReference>
<dbReference type="EMBL" id="FNZK01000010">
    <property type="protein sequence ID" value="SEJ56143.1"/>
    <property type="molecule type" value="Genomic_DNA"/>
</dbReference>
<dbReference type="GO" id="GO:0003887">
    <property type="term" value="F:DNA-directed DNA polymerase activity"/>
    <property type="evidence" value="ECO:0007669"/>
    <property type="project" value="InterPro"/>
</dbReference>
<dbReference type="InterPro" id="IPR050238">
    <property type="entry name" value="DNA_Rep/Repair_Clamp_Loader"/>
</dbReference>
<proteinExistence type="predicted"/>
<dbReference type="FunFam" id="3.40.50.300:FF:001255">
    <property type="entry name" value="DNA polymerase III subunit delta"/>
    <property type="match status" value="1"/>
</dbReference>
<dbReference type="InterPro" id="IPR027417">
    <property type="entry name" value="P-loop_NTPase"/>
</dbReference>
<dbReference type="GO" id="GO:0006261">
    <property type="term" value="P:DNA-templated DNA replication"/>
    <property type="evidence" value="ECO:0007669"/>
    <property type="project" value="TreeGrafter"/>
</dbReference>
<sequence length="326" mass="36569">MEIMWEKIIGHIEIIQRLKNLIQENRMPHALLFVGPKGIGKFLTAQITAAALFCNGKEKPCGLCPSCQALLTDTHPDFYTVEPDGKMIKIEQIRHLQTEVALAPYLADKRIVIIDQAETMNVQAANSLLKILEEPTGNLVFILIANNRQSLLDTIISRCMMVPFHALELSCLAGALEQRGIAAEDAIPLAALAEGSLGKAIDLQDNGGLELRRQALDLLVQLQQMDMDAVWVCGQKLGDLDRETLQEFVLYLNMLLRDFLVLQVDEQSNKLYNQDVASVLLEQKLYWSENKLLRAMKEITVAQKMLSSNANARLVMEQFLIKLCDL</sequence>
<dbReference type="STRING" id="84035.SAMN05660742_11090"/>
<accession>A0A1H6ZRJ1</accession>
<evidence type="ECO:0000313" key="2">
    <source>
        <dbReference type="Proteomes" id="UP000199662"/>
    </source>
</evidence>
<protein>
    <submittedName>
        <fullName evidence="1">DNA polymerase-3 subunit delta</fullName>
    </submittedName>
</protein>
<dbReference type="Gene3D" id="3.40.50.300">
    <property type="entry name" value="P-loop containing nucleotide triphosphate hydrolases"/>
    <property type="match status" value="1"/>
</dbReference>
<dbReference type="SUPFAM" id="SSF52540">
    <property type="entry name" value="P-loop containing nucleoside triphosphate hydrolases"/>
    <property type="match status" value="1"/>
</dbReference>
<dbReference type="GO" id="GO:0008408">
    <property type="term" value="F:3'-5' exonuclease activity"/>
    <property type="evidence" value="ECO:0007669"/>
    <property type="project" value="InterPro"/>
</dbReference>
<dbReference type="RefSeq" id="WP_091831703.1">
    <property type="nucleotide sequence ID" value="NZ_FNZK01000010.1"/>
</dbReference>
<dbReference type="PANTHER" id="PTHR11669:SF8">
    <property type="entry name" value="DNA POLYMERASE III SUBUNIT DELTA"/>
    <property type="match status" value="1"/>
</dbReference>
<dbReference type="Proteomes" id="UP000199662">
    <property type="component" value="Unassembled WGS sequence"/>
</dbReference>
<dbReference type="Pfam" id="PF13177">
    <property type="entry name" value="DNA_pol3_delta2"/>
    <property type="match status" value="1"/>
</dbReference>
<dbReference type="InterPro" id="IPR004622">
    <property type="entry name" value="DNA_pol_HolB"/>
</dbReference>
<keyword evidence="2" id="KW-1185">Reference proteome</keyword>
<evidence type="ECO:0000313" key="1">
    <source>
        <dbReference type="EMBL" id="SEJ56143.1"/>
    </source>
</evidence>